<proteinExistence type="predicted"/>
<dbReference type="EMBL" id="JAPWIJ010000014">
    <property type="protein sequence ID" value="MCZ4521791.1"/>
    <property type="molecule type" value="Genomic_DNA"/>
</dbReference>
<keyword evidence="1" id="KW-0812">Transmembrane</keyword>
<feature type="transmembrane region" description="Helical" evidence="1">
    <location>
        <begin position="48"/>
        <end position="72"/>
    </location>
</feature>
<evidence type="ECO:0000313" key="2">
    <source>
        <dbReference type="EMBL" id="MCZ4521791.1"/>
    </source>
</evidence>
<accession>A0ABT4MPZ6</accession>
<name>A0ABT4MPZ6_9NOCA</name>
<keyword evidence="1" id="KW-1133">Transmembrane helix</keyword>
<dbReference type="Proteomes" id="UP001081071">
    <property type="component" value="Unassembled WGS sequence"/>
</dbReference>
<reference evidence="2" key="1">
    <citation type="submission" date="2022-12" db="EMBL/GenBank/DDBJ databases">
        <authorList>
            <person name="Krivoruchko A.V."/>
            <person name="Elkin A."/>
        </authorList>
    </citation>
    <scope>NUCLEOTIDE SEQUENCE</scope>
    <source>
        <strain evidence="2">IEGM 1391</strain>
    </source>
</reference>
<feature type="transmembrane region" description="Helical" evidence="1">
    <location>
        <begin position="117"/>
        <end position="137"/>
    </location>
</feature>
<evidence type="ECO:0000313" key="3">
    <source>
        <dbReference type="Proteomes" id="UP001081071"/>
    </source>
</evidence>
<comment type="caution">
    <text evidence="2">The sequence shown here is derived from an EMBL/GenBank/DDBJ whole genome shotgun (WGS) entry which is preliminary data.</text>
</comment>
<protein>
    <recommendedName>
        <fullName evidence="4">Integral membrane protein</fullName>
    </recommendedName>
</protein>
<keyword evidence="3" id="KW-1185">Reference proteome</keyword>
<dbReference type="RefSeq" id="WP_269608249.1">
    <property type="nucleotide sequence ID" value="NZ_JAPWIJ010000014.1"/>
</dbReference>
<sequence length="154" mass="16816">MEPLQPMRPVDVQHDERKSAPAWKVWGAHVVLAAFVLTVAFVDERQSWSLAAGVSASIIGAALVVASTRRTMSENAGRRIPWLGRPLVEPRRVDLLLTYGMPMAAFGVALVARNGYLHWPVAVAVVCIGVVGLPAAAQAWHNYRVRTTPERSAR</sequence>
<evidence type="ECO:0008006" key="4">
    <source>
        <dbReference type="Google" id="ProtNLM"/>
    </source>
</evidence>
<keyword evidence="1" id="KW-0472">Membrane</keyword>
<feature type="transmembrane region" description="Helical" evidence="1">
    <location>
        <begin position="21"/>
        <end position="42"/>
    </location>
</feature>
<gene>
    <name evidence="2" type="ORF">O4220_25000</name>
</gene>
<evidence type="ECO:0000256" key="1">
    <source>
        <dbReference type="SAM" id="Phobius"/>
    </source>
</evidence>
<organism evidence="2 3">
    <name type="scientific">Rhodococcus ruber</name>
    <dbReference type="NCBI Taxonomy" id="1830"/>
    <lineage>
        <taxon>Bacteria</taxon>
        <taxon>Bacillati</taxon>
        <taxon>Actinomycetota</taxon>
        <taxon>Actinomycetes</taxon>
        <taxon>Mycobacteriales</taxon>
        <taxon>Nocardiaceae</taxon>
        <taxon>Rhodococcus</taxon>
    </lineage>
</organism>
<feature type="transmembrane region" description="Helical" evidence="1">
    <location>
        <begin position="93"/>
        <end position="111"/>
    </location>
</feature>